<gene>
    <name evidence="7" type="primary">EOG090X0GYO</name>
</gene>
<dbReference type="PANTHER" id="PTHR48414">
    <property type="entry name" value="POP5 HOMOLOG, RIBONUCLEASE P_MRP SUBUNIT"/>
    <property type="match status" value="1"/>
</dbReference>
<dbReference type="InterPro" id="IPR002759">
    <property type="entry name" value="Pop5/Rpp14/Rnp2-like"/>
</dbReference>
<proteinExistence type="evidence at transcript level"/>
<comment type="similarity">
    <text evidence="1 6">Belongs to the eukaryotic/archaeal RNase P protein component 2 family.</text>
</comment>
<dbReference type="GO" id="GO:0030677">
    <property type="term" value="C:ribonuclease P complex"/>
    <property type="evidence" value="ECO:0007669"/>
    <property type="project" value="InterPro"/>
</dbReference>
<protein>
    <recommendedName>
        <fullName evidence="5 6">Ribonuclease P/MRP protein subunit POP5</fullName>
    </recommendedName>
</protein>
<accession>A0A4Y7NHP9</accession>
<dbReference type="InterPro" id="IPR038085">
    <property type="entry name" value="Rnp2-like_sf"/>
</dbReference>
<dbReference type="EMBL" id="LR023120">
    <property type="protein sequence ID" value="SVE92739.1"/>
    <property type="molecule type" value="mRNA"/>
</dbReference>
<name>A0A4Y7NHP9_9CRUS</name>
<dbReference type="GO" id="GO:0006364">
    <property type="term" value="P:rRNA processing"/>
    <property type="evidence" value="ECO:0007669"/>
    <property type="project" value="UniProtKB-KW"/>
</dbReference>
<dbReference type="PANTHER" id="PTHR48414:SF1">
    <property type="entry name" value="POP5 HOMOLOG, RIBONUCLEASE P_MRP SUBUNIT"/>
    <property type="match status" value="1"/>
</dbReference>
<evidence type="ECO:0000256" key="4">
    <source>
        <dbReference type="ARBA" id="ARBA00023242"/>
    </source>
</evidence>
<keyword evidence="2" id="KW-0698">rRNA processing</keyword>
<dbReference type="AlphaFoldDB" id="A0A4Y7NHP9"/>
<dbReference type="InterPro" id="IPR016819">
    <property type="entry name" value="RNase_P/MRP_POP5"/>
</dbReference>
<evidence type="ECO:0000256" key="1">
    <source>
        <dbReference type="ARBA" id="ARBA00010800"/>
    </source>
</evidence>
<reference evidence="7" key="1">
    <citation type="submission" date="2018-08" db="EMBL/GenBank/DDBJ databases">
        <authorList>
            <person name="Cornetti L."/>
        </authorList>
    </citation>
    <scope>NUCLEOTIDE SEQUENCE</scope>
    <source>
        <strain evidence="7">CH-H-2</strain>
    </source>
</reference>
<comment type="function">
    <text evidence="6">Component of ribonuclease P, a protein complex that generates mature tRNA molecules by cleaving their 5'-ends.</text>
</comment>
<evidence type="ECO:0000313" key="7">
    <source>
        <dbReference type="EMBL" id="SVE92739.1"/>
    </source>
</evidence>
<dbReference type="SUPFAM" id="SSF160350">
    <property type="entry name" value="Rnp2-like"/>
    <property type="match status" value="1"/>
</dbReference>
<dbReference type="Pfam" id="PF01900">
    <property type="entry name" value="RNase_P_Rpp14"/>
    <property type="match status" value="1"/>
</dbReference>
<organism evidence="7">
    <name type="scientific">Megafenestra aurita</name>
    <dbReference type="NCBI Taxonomy" id="2291010"/>
    <lineage>
        <taxon>Eukaryota</taxon>
        <taxon>Metazoa</taxon>
        <taxon>Ecdysozoa</taxon>
        <taxon>Arthropoda</taxon>
        <taxon>Crustacea</taxon>
        <taxon>Branchiopoda</taxon>
        <taxon>Diplostraca</taxon>
        <taxon>Cladocera</taxon>
        <taxon>Anomopoda</taxon>
        <taxon>Daphniidae</taxon>
        <taxon>Megafenestra</taxon>
    </lineage>
</organism>
<dbReference type="PIRSF" id="PIRSF023803">
    <property type="entry name" value="Ribonuclease_P_prd"/>
    <property type="match status" value="1"/>
</dbReference>
<keyword evidence="4 6" id="KW-0539">Nucleus</keyword>
<evidence type="ECO:0000256" key="2">
    <source>
        <dbReference type="ARBA" id="ARBA00022552"/>
    </source>
</evidence>
<comment type="subcellular location">
    <subcellularLocation>
        <location evidence="6">Nucleus</location>
        <location evidence="6">Nucleolus</location>
    </subcellularLocation>
</comment>
<keyword evidence="3 6" id="KW-0819">tRNA processing</keyword>
<dbReference type="GO" id="GO:0033204">
    <property type="term" value="F:ribonuclease P RNA binding"/>
    <property type="evidence" value="ECO:0007669"/>
    <property type="project" value="InterPro"/>
</dbReference>
<evidence type="ECO:0000256" key="5">
    <source>
        <dbReference type="ARBA" id="ARBA00044198"/>
    </source>
</evidence>
<dbReference type="Gene3D" id="3.30.70.3250">
    <property type="entry name" value="Ribonuclease P, Pop5 subunit"/>
    <property type="match status" value="1"/>
</dbReference>
<evidence type="ECO:0000256" key="3">
    <source>
        <dbReference type="ARBA" id="ARBA00022694"/>
    </source>
</evidence>
<evidence type="ECO:0000256" key="6">
    <source>
        <dbReference type="PIRNR" id="PIRNR023803"/>
    </source>
</evidence>
<dbReference type="GO" id="GO:0005730">
    <property type="term" value="C:nucleolus"/>
    <property type="evidence" value="ECO:0007669"/>
    <property type="project" value="UniProtKB-SubCell"/>
</dbReference>
<sequence>MVRFKNRYFTIEVISLKGHEMSSKQLKKFEILNSLMKITEELHGDFGAAAIRNGLDVKYCDENTQTLIIRSRHGPHRLLASSLPFLSKIGQRPIQIRGIYTGASMVKCFKYLKRFHQEKLNEVLKSLNTFTTECIDQVQKLEKKGYL</sequence>
<dbReference type="GO" id="GO:0001682">
    <property type="term" value="P:tRNA 5'-leader removal"/>
    <property type="evidence" value="ECO:0007669"/>
    <property type="project" value="InterPro"/>
</dbReference>